<evidence type="ECO:0000313" key="1">
    <source>
        <dbReference type="EMBL" id="EKC39227.1"/>
    </source>
</evidence>
<gene>
    <name evidence="1" type="ORF">CGI_10005567</name>
</gene>
<dbReference type="HOGENOM" id="CLU_1442399_0_0_1"/>
<dbReference type="InterPro" id="IPR016187">
    <property type="entry name" value="CTDL_fold"/>
</dbReference>
<dbReference type="InterPro" id="IPR016186">
    <property type="entry name" value="C-type_lectin-like/link_sf"/>
</dbReference>
<organism evidence="1">
    <name type="scientific">Magallana gigas</name>
    <name type="common">Pacific oyster</name>
    <name type="synonym">Crassostrea gigas</name>
    <dbReference type="NCBI Taxonomy" id="29159"/>
    <lineage>
        <taxon>Eukaryota</taxon>
        <taxon>Metazoa</taxon>
        <taxon>Spiralia</taxon>
        <taxon>Lophotrochozoa</taxon>
        <taxon>Mollusca</taxon>
        <taxon>Bivalvia</taxon>
        <taxon>Autobranchia</taxon>
        <taxon>Pteriomorphia</taxon>
        <taxon>Ostreida</taxon>
        <taxon>Ostreoidea</taxon>
        <taxon>Ostreidae</taxon>
        <taxon>Magallana</taxon>
    </lineage>
</organism>
<dbReference type="PROSITE" id="PS50948">
    <property type="entry name" value="PAN"/>
    <property type="match status" value="1"/>
</dbReference>
<accession>K1QQI2</accession>
<reference evidence="1" key="1">
    <citation type="journal article" date="2012" name="Nature">
        <title>The oyster genome reveals stress adaptation and complexity of shell formation.</title>
        <authorList>
            <person name="Zhang G."/>
            <person name="Fang X."/>
            <person name="Guo X."/>
            <person name="Li L."/>
            <person name="Luo R."/>
            <person name="Xu F."/>
            <person name="Yang P."/>
            <person name="Zhang L."/>
            <person name="Wang X."/>
            <person name="Qi H."/>
            <person name="Xiong Z."/>
            <person name="Que H."/>
            <person name="Xie Y."/>
            <person name="Holland P.W."/>
            <person name="Paps J."/>
            <person name="Zhu Y."/>
            <person name="Wu F."/>
            <person name="Chen Y."/>
            <person name="Wang J."/>
            <person name="Peng C."/>
            <person name="Meng J."/>
            <person name="Yang L."/>
            <person name="Liu J."/>
            <person name="Wen B."/>
            <person name="Zhang N."/>
            <person name="Huang Z."/>
            <person name="Zhu Q."/>
            <person name="Feng Y."/>
            <person name="Mount A."/>
            <person name="Hedgecock D."/>
            <person name="Xu Z."/>
            <person name="Liu Y."/>
            <person name="Domazet-Loso T."/>
            <person name="Du Y."/>
            <person name="Sun X."/>
            <person name="Zhang S."/>
            <person name="Liu B."/>
            <person name="Cheng P."/>
            <person name="Jiang X."/>
            <person name="Li J."/>
            <person name="Fan D."/>
            <person name="Wang W."/>
            <person name="Fu W."/>
            <person name="Wang T."/>
            <person name="Wang B."/>
            <person name="Zhang J."/>
            <person name="Peng Z."/>
            <person name="Li Y."/>
            <person name="Li N."/>
            <person name="Wang J."/>
            <person name="Chen M."/>
            <person name="He Y."/>
            <person name="Tan F."/>
            <person name="Song X."/>
            <person name="Zheng Q."/>
            <person name="Huang R."/>
            <person name="Yang H."/>
            <person name="Du X."/>
            <person name="Chen L."/>
            <person name="Yang M."/>
            <person name="Gaffney P.M."/>
            <person name="Wang S."/>
            <person name="Luo L."/>
            <person name="She Z."/>
            <person name="Ming Y."/>
            <person name="Huang W."/>
            <person name="Zhang S."/>
            <person name="Huang B."/>
            <person name="Zhang Y."/>
            <person name="Qu T."/>
            <person name="Ni P."/>
            <person name="Miao G."/>
            <person name="Wang J."/>
            <person name="Wang Q."/>
            <person name="Steinberg C.E."/>
            <person name="Wang H."/>
            <person name="Li N."/>
            <person name="Qian L."/>
            <person name="Zhang G."/>
            <person name="Li Y."/>
            <person name="Yang H."/>
            <person name="Liu X."/>
            <person name="Wang J."/>
            <person name="Yin Y."/>
            <person name="Wang J."/>
        </authorList>
    </citation>
    <scope>NUCLEOTIDE SEQUENCE [LARGE SCALE GENOMIC DNA]</scope>
    <source>
        <strain evidence="1">05x7-T-G4-1.051#20</strain>
    </source>
</reference>
<proteinExistence type="predicted"/>
<dbReference type="AlphaFoldDB" id="K1QQI2"/>
<dbReference type="SUPFAM" id="SSF56436">
    <property type="entry name" value="C-type lectin-like"/>
    <property type="match status" value="1"/>
</dbReference>
<dbReference type="InterPro" id="IPR050111">
    <property type="entry name" value="C-type_lectin/snaclec_domain"/>
</dbReference>
<dbReference type="PROSITE" id="PS50041">
    <property type="entry name" value="C_TYPE_LECTIN_2"/>
    <property type="match status" value="1"/>
</dbReference>
<sequence>MVVCDLAVIVLWCLVSLGGCELPGLVFYGKRSDPLFTYSTLSPSGIQQCVRACFLDRACNSVNFDRSQLTCHLNSRENLTKDCSQNNCGQEESCINLKNGSTCIKTDIHTNLTEYWIGLSDREVEGAFRWVDGQSVGFSNWGDNQPNNRDVNCVSNGTFEADCTVIRKNGRWADDCCGDSKAFICEIV</sequence>
<dbReference type="InParanoid" id="K1QQI2"/>
<dbReference type="Pfam" id="PF00059">
    <property type="entry name" value="Lectin_C"/>
    <property type="match status" value="1"/>
</dbReference>
<dbReference type="InterPro" id="IPR001304">
    <property type="entry name" value="C-type_lectin-like"/>
</dbReference>
<dbReference type="PROSITE" id="PS00615">
    <property type="entry name" value="C_TYPE_LECTIN_1"/>
    <property type="match status" value="1"/>
</dbReference>
<dbReference type="EMBL" id="JH818587">
    <property type="protein sequence ID" value="EKC39227.1"/>
    <property type="molecule type" value="Genomic_DNA"/>
</dbReference>
<protein>
    <submittedName>
        <fullName evidence="1">Aggrecan core protein</fullName>
    </submittedName>
</protein>
<dbReference type="InterPro" id="IPR018378">
    <property type="entry name" value="C-type_lectin_CS"/>
</dbReference>
<dbReference type="SMART" id="SM00034">
    <property type="entry name" value="CLECT"/>
    <property type="match status" value="1"/>
</dbReference>
<name>K1QQI2_MAGGI</name>
<dbReference type="InterPro" id="IPR003609">
    <property type="entry name" value="Pan_app"/>
</dbReference>
<dbReference type="PANTHER" id="PTHR22803">
    <property type="entry name" value="MANNOSE, PHOSPHOLIPASE, LECTIN RECEPTOR RELATED"/>
    <property type="match status" value="1"/>
</dbReference>
<dbReference type="Gene3D" id="3.10.100.10">
    <property type="entry name" value="Mannose-Binding Protein A, subunit A"/>
    <property type="match status" value="1"/>
</dbReference>